<name>A0A4D7JIS1_9BACT</name>
<protein>
    <recommendedName>
        <fullName evidence="3">Lipoprotein</fullName>
    </recommendedName>
</protein>
<evidence type="ECO:0000313" key="1">
    <source>
        <dbReference type="EMBL" id="QCK15501.1"/>
    </source>
</evidence>
<dbReference type="Proteomes" id="UP000298616">
    <property type="component" value="Chromosome"/>
</dbReference>
<gene>
    <name evidence="1" type="ORF">DCC35_12480</name>
</gene>
<evidence type="ECO:0000313" key="2">
    <source>
        <dbReference type="Proteomes" id="UP000298616"/>
    </source>
</evidence>
<dbReference type="AlphaFoldDB" id="A0A4D7JIS1"/>
<sequence>MRRLLFLIPVFLLVLISSCTTYIEEPYYDLEGTYRVEEYSYYYDEFFGYSIYVEQPYLSGPDNIIYIENFYNSGIIVEAYLNGSRISIPYQEIGQFDIEGSGYLDGGHIHIEATVWEHTSHAVIRDDIEITAY</sequence>
<dbReference type="RefSeq" id="WP_137091098.1">
    <property type="nucleotide sequence ID" value="NZ_CP028923.1"/>
</dbReference>
<dbReference type="KEGG" id="fpf:DCC35_12480"/>
<proteinExistence type="predicted"/>
<dbReference type="EMBL" id="CP028923">
    <property type="protein sequence ID" value="QCK15501.1"/>
    <property type="molecule type" value="Genomic_DNA"/>
</dbReference>
<organism evidence="1 2">
    <name type="scientific">Mangrovivirga cuniculi</name>
    <dbReference type="NCBI Taxonomy" id="2715131"/>
    <lineage>
        <taxon>Bacteria</taxon>
        <taxon>Pseudomonadati</taxon>
        <taxon>Bacteroidota</taxon>
        <taxon>Cytophagia</taxon>
        <taxon>Cytophagales</taxon>
        <taxon>Mangrovivirgaceae</taxon>
        <taxon>Mangrovivirga</taxon>
    </lineage>
</organism>
<keyword evidence="2" id="KW-1185">Reference proteome</keyword>
<evidence type="ECO:0008006" key="3">
    <source>
        <dbReference type="Google" id="ProtNLM"/>
    </source>
</evidence>
<dbReference type="PROSITE" id="PS51257">
    <property type="entry name" value="PROKAR_LIPOPROTEIN"/>
    <property type="match status" value="1"/>
</dbReference>
<accession>A0A4D7JIS1</accession>
<reference evidence="1 2" key="1">
    <citation type="submission" date="2018-04" db="EMBL/GenBank/DDBJ databases">
        <title>Complete genome uncultured novel isolate.</title>
        <authorList>
            <person name="Merlino G."/>
        </authorList>
    </citation>
    <scope>NUCLEOTIDE SEQUENCE [LARGE SCALE GENOMIC DNA]</scope>
    <source>
        <strain evidence="2">R1DC9</strain>
    </source>
</reference>
<dbReference type="OrthoDB" id="979563at2"/>